<dbReference type="PANTHER" id="PTHR10161">
    <property type="entry name" value="TARTRATE-RESISTANT ACID PHOSPHATASE TYPE 5"/>
    <property type="match status" value="1"/>
</dbReference>
<dbReference type="InterPro" id="IPR029052">
    <property type="entry name" value="Metallo-depent_PP-like"/>
</dbReference>
<keyword evidence="4" id="KW-0812">Transmembrane</keyword>
<reference evidence="7" key="1">
    <citation type="submission" date="2013-10" db="EMBL/GenBank/DDBJ databases">
        <title>Genomic analysis of the causative agents of coccidiosis in chickens.</title>
        <authorList>
            <person name="Reid A.J."/>
            <person name="Blake D."/>
            <person name="Billington K."/>
            <person name="Browne H."/>
            <person name="Dunn M."/>
            <person name="Hung S."/>
            <person name="Kawahara F."/>
            <person name="Miranda-Saavedra D."/>
            <person name="Mourier T."/>
            <person name="Nagra H."/>
            <person name="Otto T.D."/>
            <person name="Rawlings N."/>
            <person name="Sanchez A."/>
            <person name="Sanders M."/>
            <person name="Subramaniam C."/>
            <person name="Tay Y."/>
            <person name="Dear P."/>
            <person name="Doerig C."/>
            <person name="Gruber A."/>
            <person name="Parkinson J."/>
            <person name="Shirley M."/>
            <person name="Wan K.L."/>
            <person name="Berriman M."/>
            <person name="Tomley F."/>
            <person name="Pain A."/>
        </authorList>
    </citation>
    <scope>NUCLEOTIDE SEQUENCE [LARGE SCALE GENOMIC DNA]</scope>
    <source>
        <strain evidence="7">Houghton</strain>
    </source>
</reference>
<evidence type="ECO:0000256" key="5">
    <source>
        <dbReference type="SAM" id="SignalP"/>
    </source>
</evidence>
<keyword evidence="4" id="KW-0472">Membrane</keyword>
<dbReference type="Gene3D" id="3.60.21.10">
    <property type="match status" value="1"/>
</dbReference>
<accession>U6LUP5</accession>
<keyword evidence="4" id="KW-1133">Transmembrane helix</keyword>
<dbReference type="GO" id="GO:0016787">
    <property type="term" value="F:hydrolase activity"/>
    <property type="evidence" value="ECO:0007669"/>
    <property type="project" value="UniProtKB-KW"/>
</dbReference>
<dbReference type="OrthoDB" id="347149at2759"/>
<reference evidence="7" key="2">
    <citation type="submission" date="2013-10" db="EMBL/GenBank/DDBJ databases">
        <authorList>
            <person name="Aslett M."/>
        </authorList>
    </citation>
    <scope>NUCLEOTIDE SEQUENCE [LARGE SCALE GENOMIC DNA]</scope>
    <source>
        <strain evidence="7">Houghton</strain>
    </source>
</reference>
<organism evidence="7 8">
    <name type="scientific">Eimeria brunetti</name>
    <dbReference type="NCBI Taxonomy" id="51314"/>
    <lineage>
        <taxon>Eukaryota</taxon>
        <taxon>Sar</taxon>
        <taxon>Alveolata</taxon>
        <taxon>Apicomplexa</taxon>
        <taxon>Conoidasida</taxon>
        <taxon>Coccidia</taxon>
        <taxon>Eucoccidiorida</taxon>
        <taxon>Eimeriorina</taxon>
        <taxon>Eimeriidae</taxon>
        <taxon>Eimeria</taxon>
    </lineage>
</organism>
<evidence type="ECO:0000313" key="8">
    <source>
        <dbReference type="Proteomes" id="UP000030750"/>
    </source>
</evidence>
<feature type="transmembrane region" description="Helical" evidence="4">
    <location>
        <begin position="523"/>
        <end position="545"/>
    </location>
</feature>
<keyword evidence="2" id="KW-0378">Hydrolase</keyword>
<dbReference type="VEuPathDB" id="ToxoDB:EBH_0042300"/>
<feature type="domain" description="Calcineurin-like phosphoesterase" evidence="6">
    <location>
        <begin position="299"/>
        <end position="369"/>
    </location>
</feature>
<evidence type="ECO:0000256" key="3">
    <source>
        <dbReference type="SAM" id="MobiDB-lite"/>
    </source>
</evidence>
<evidence type="ECO:0000256" key="4">
    <source>
        <dbReference type="SAM" id="Phobius"/>
    </source>
</evidence>
<dbReference type="AlphaFoldDB" id="U6LUP5"/>
<name>U6LUP5_9EIME</name>
<protein>
    <submittedName>
        <fullName evidence="7">Serine/threonine protein phosphatase, putative</fullName>
    </submittedName>
</protein>
<dbReference type="InterPro" id="IPR051558">
    <property type="entry name" value="Metallophosphoesterase_PAP"/>
</dbReference>
<evidence type="ECO:0000256" key="1">
    <source>
        <dbReference type="ARBA" id="ARBA00022729"/>
    </source>
</evidence>
<feature type="chain" id="PRO_5004672921" evidence="5">
    <location>
        <begin position="29"/>
        <end position="635"/>
    </location>
</feature>
<dbReference type="PANTHER" id="PTHR10161:SF14">
    <property type="entry name" value="TARTRATE-RESISTANT ACID PHOSPHATASE TYPE 5"/>
    <property type="match status" value="1"/>
</dbReference>
<evidence type="ECO:0000256" key="2">
    <source>
        <dbReference type="ARBA" id="ARBA00022801"/>
    </source>
</evidence>
<sequence length="635" mass="69180">MQVEMICFALYTTIWAFLLYVLTPWSAAAVPNDLSHPVESSSDGPATTGAATHHGSGFSETPDRTGAEVANSPDAPTEKPATATTTAATVFPVALASNFLRHEGADIGSFLDADPPALWLNSLESFRCVKQSSTEPGTSACDGPDAWESASDGSRGVYFLAVGDTGELSDALKQVAASMADVSSVVPVSFVSLLGDNFYPDGVKNVEDPMFASHFEIPFGHPALQRVPAQVRWRFPNPWYFSRFVYKNVYRDLSAFPVVSSVKQLQRLQPAETEAGQGAYARGRSMTVVNIHLDSNILLSSHHSASKQMAFLEAVLQSAAAEADWIFVHQHHPLFTDGTLCRNIKSFQNLLLPLYLRYGVDAVFAGHEHLLSYFELDGPDSVGGSVAQVISGSGSKLHHSSPTCCTPSLVNKCKEEQGLCRSSNCSFQQATSGFALANLTAKELRLLFIEASTGDVIYQATRRSKKHARMLSRVKYAGSDSMPTAAAAALERDSGAVGYPRISREPIPLELTGWSWPTDDVPLWGHVMVVLLILLFIVLAFVCCWRFSCNLKPWAAPQARRYSLPTWTPRRQQEEQANPHETPTILGSVRGATIGQEVELSSRDTSVSVGPLPVVETTRACELRRQKEQEEMPLV</sequence>
<evidence type="ECO:0000313" key="7">
    <source>
        <dbReference type="EMBL" id="CDJ51505.1"/>
    </source>
</evidence>
<dbReference type="InterPro" id="IPR004843">
    <property type="entry name" value="Calcineurin-like_PHP"/>
</dbReference>
<dbReference type="EMBL" id="HG712876">
    <property type="protein sequence ID" value="CDJ51505.1"/>
    <property type="molecule type" value="Genomic_DNA"/>
</dbReference>
<dbReference type="Proteomes" id="UP000030750">
    <property type="component" value="Unassembled WGS sequence"/>
</dbReference>
<feature type="signal peptide" evidence="5">
    <location>
        <begin position="1"/>
        <end position="28"/>
    </location>
</feature>
<evidence type="ECO:0000259" key="6">
    <source>
        <dbReference type="Pfam" id="PF00149"/>
    </source>
</evidence>
<dbReference type="SUPFAM" id="SSF56300">
    <property type="entry name" value="Metallo-dependent phosphatases"/>
    <property type="match status" value="1"/>
</dbReference>
<keyword evidence="1 5" id="KW-0732">Signal</keyword>
<dbReference type="Pfam" id="PF00149">
    <property type="entry name" value="Metallophos"/>
    <property type="match status" value="1"/>
</dbReference>
<proteinExistence type="predicted"/>
<feature type="region of interest" description="Disordered" evidence="3">
    <location>
        <begin position="34"/>
        <end position="83"/>
    </location>
</feature>
<gene>
    <name evidence="7" type="ORF">EBH_0042300</name>
</gene>
<keyword evidence="8" id="KW-1185">Reference proteome</keyword>